<gene>
    <name evidence="2" type="ORF">KC01_LOCUS37901</name>
</gene>
<sequence>MPSQVDGIVSRTVQSHSDGPGDLRAQGRDPQQLIQTAGPSALTTGASSSRRRVKGKTAYTGAICPSVALRTCGLRGEARSGCFRPLARVP</sequence>
<reference evidence="2 3" key="1">
    <citation type="submission" date="2024-04" db="EMBL/GenBank/DDBJ databases">
        <authorList>
            <person name="Waldvogel A.-M."/>
            <person name="Schoenle A."/>
        </authorList>
    </citation>
    <scope>NUCLEOTIDE SEQUENCE [LARGE SCALE GENOMIC DNA]</scope>
</reference>
<feature type="region of interest" description="Disordered" evidence="1">
    <location>
        <begin position="1"/>
        <end position="55"/>
    </location>
</feature>
<dbReference type="Proteomes" id="UP001497482">
    <property type="component" value="Chromosome 7"/>
</dbReference>
<evidence type="ECO:0000256" key="1">
    <source>
        <dbReference type="SAM" id="MobiDB-lite"/>
    </source>
</evidence>
<organism evidence="2 3">
    <name type="scientific">Knipowitschia caucasica</name>
    <name type="common">Caucasian dwarf goby</name>
    <name type="synonym">Pomatoschistus caucasicus</name>
    <dbReference type="NCBI Taxonomy" id="637954"/>
    <lineage>
        <taxon>Eukaryota</taxon>
        <taxon>Metazoa</taxon>
        <taxon>Chordata</taxon>
        <taxon>Craniata</taxon>
        <taxon>Vertebrata</taxon>
        <taxon>Euteleostomi</taxon>
        <taxon>Actinopterygii</taxon>
        <taxon>Neopterygii</taxon>
        <taxon>Teleostei</taxon>
        <taxon>Neoteleostei</taxon>
        <taxon>Acanthomorphata</taxon>
        <taxon>Gobiaria</taxon>
        <taxon>Gobiiformes</taxon>
        <taxon>Gobioidei</taxon>
        <taxon>Gobiidae</taxon>
        <taxon>Gobiinae</taxon>
        <taxon>Knipowitschia</taxon>
    </lineage>
</organism>
<name>A0AAV2MEB0_KNICA</name>
<dbReference type="AlphaFoldDB" id="A0AAV2MEB0"/>
<protein>
    <submittedName>
        <fullName evidence="2">Uncharacterized protein</fullName>
    </submittedName>
</protein>
<evidence type="ECO:0000313" key="2">
    <source>
        <dbReference type="EMBL" id="CAL1611494.1"/>
    </source>
</evidence>
<proteinExistence type="predicted"/>
<dbReference type="EMBL" id="OZ035829">
    <property type="protein sequence ID" value="CAL1611494.1"/>
    <property type="molecule type" value="Genomic_DNA"/>
</dbReference>
<keyword evidence="3" id="KW-1185">Reference proteome</keyword>
<evidence type="ECO:0000313" key="3">
    <source>
        <dbReference type="Proteomes" id="UP001497482"/>
    </source>
</evidence>
<accession>A0AAV2MEB0</accession>
<feature type="compositionally biased region" description="Polar residues" evidence="1">
    <location>
        <begin position="32"/>
        <end position="48"/>
    </location>
</feature>